<reference evidence="9 10" key="1">
    <citation type="submission" date="2024-09" db="EMBL/GenBank/DDBJ databases">
        <authorList>
            <person name="Sun Q."/>
            <person name="Mori K."/>
        </authorList>
    </citation>
    <scope>NUCLEOTIDE SEQUENCE [LARGE SCALE GENOMIC DNA]</scope>
    <source>
        <strain evidence="9 10">JCM 13519</strain>
    </source>
</reference>
<keyword evidence="4" id="KW-0235">DNA replication</keyword>
<dbReference type="InterPro" id="IPR004805">
    <property type="entry name" value="DnaE2/DnaE/PolC"/>
</dbReference>
<dbReference type="NCBIfam" id="TIGR00594">
    <property type="entry name" value="polc"/>
    <property type="match status" value="1"/>
</dbReference>
<comment type="catalytic activity">
    <reaction evidence="6">
        <text>DNA(n) + a 2'-deoxyribonucleoside 5'-triphosphate = DNA(n+1) + diphosphate</text>
        <dbReference type="Rhea" id="RHEA:22508"/>
        <dbReference type="Rhea" id="RHEA-COMP:17339"/>
        <dbReference type="Rhea" id="RHEA-COMP:17340"/>
        <dbReference type="ChEBI" id="CHEBI:33019"/>
        <dbReference type="ChEBI" id="CHEBI:61560"/>
        <dbReference type="ChEBI" id="CHEBI:173112"/>
        <dbReference type="EC" id="2.7.7.7"/>
    </reaction>
</comment>
<protein>
    <recommendedName>
        <fullName evidence="1">DNA-directed DNA polymerase</fullName>
        <ecNumber evidence="1">2.7.7.7</ecNumber>
    </recommendedName>
</protein>
<evidence type="ECO:0000256" key="4">
    <source>
        <dbReference type="ARBA" id="ARBA00022705"/>
    </source>
</evidence>
<dbReference type="Pfam" id="PF02811">
    <property type="entry name" value="PHP"/>
    <property type="match status" value="1"/>
</dbReference>
<dbReference type="InterPro" id="IPR016195">
    <property type="entry name" value="Pol/histidinol_Pase-like"/>
</dbReference>
<evidence type="ECO:0000256" key="1">
    <source>
        <dbReference type="ARBA" id="ARBA00012417"/>
    </source>
</evidence>
<dbReference type="Gene3D" id="1.10.150.870">
    <property type="match status" value="1"/>
</dbReference>
<dbReference type="Gene3D" id="3.20.20.140">
    <property type="entry name" value="Metal-dependent hydrolases"/>
    <property type="match status" value="1"/>
</dbReference>
<feature type="domain" description="Polymerase/histidinol phosphatase N-terminal" evidence="8">
    <location>
        <begin position="4"/>
        <end position="71"/>
    </location>
</feature>
<dbReference type="EC" id="2.7.7.7" evidence="1"/>
<dbReference type="InterPro" id="IPR029460">
    <property type="entry name" value="DNAPol_HHH"/>
</dbReference>
<dbReference type="Proteomes" id="UP001589536">
    <property type="component" value="Unassembled WGS sequence"/>
</dbReference>
<evidence type="ECO:0000256" key="5">
    <source>
        <dbReference type="ARBA" id="ARBA00022932"/>
    </source>
</evidence>
<dbReference type="InterPro" id="IPR003141">
    <property type="entry name" value="Pol/His_phosphatase_N"/>
</dbReference>
<dbReference type="InterPro" id="IPR041931">
    <property type="entry name" value="DNA_pol3_alpha_thumb_dom"/>
</dbReference>
<accession>A0ABV5UPG2</accession>
<evidence type="ECO:0000256" key="3">
    <source>
        <dbReference type="ARBA" id="ARBA00022695"/>
    </source>
</evidence>
<evidence type="ECO:0000256" key="6">
    <source>
        <dbReference type="ARBA" id="ARBA00049244"/>
    </source>
</evidence>
<dbReference type="PANTHER" id="PTHR32294">
    <property type="entry name" value="DNA POLYMERASE III SUBUNIT ALPHA"/>
    <property type="match status" value="1"/>
</dbReference>
<proteinExistence type="predicted"/>
<organism evidence="9 10">
    <name type="scientific">Arthrobacter methylotrophus</name>
    <dbReference type="NCBI Taxonomy" id="121291"/>
    <lineage>
        <taxon>Bacteria</taxon>
        <taxon>Bacillati</taxon>
        <taxon>Actinomycetota</taxon>
        <taxon>Actinomycetes</taxon>
        <taxon>Micrococcales</taxon>
        <taxon>Micrococcaceae</taxon>
        <taxon>Arthrobacter</taxon>
    </lineage>
</organism>
<dbReference type="InterPro" id="IPR040982">
    <property type="entry name" value="DNA_pol3_finger"/>
</dbReference>
<comment type="caution">
    <text evidence="9">The sequence shown here is derived from an EMBL/GenBank/DDBJ whole genome shotgun (WGS) entry which is preliminary data.</text>
</comment>
<dbReference type="PANTHER" id="PTHR32294:SF0">
    <property type="entry name" value="DNA POLYMERASE III SUBUNIT ALPHA"/>
    <property type="match status" value="1"/>
</dbReference>
<dbReference type="Pfam" id="PF14579">
    <property type="entry name" value="HHH_6"/>
    <property type="match status" value="1"/>
</dbReference>
<keyword evidence="10" id="KW-1185">Reference proteome</keyword>
<keyword evidence="5" id="KW-0239">DNA-directed DNA polymerase</keyword>
<name>A0ABV5UPG2_9MICC</name>
<dbReference type="SUPFAM" id="SSF89550">
    <property type="entry name" value="PHP domain-like"/>
    <property type="match status" value="1"/>
</dbReference>
<evidence type="ECO:0000259" key="8">
    <source>
        <dbReference type="SMART" id="SM00481"/>
    </source>
</evidence>
<evidence type="ECO:0000256" key="2">
    <source>
        <dbReference type="ARBA" id="ARBA00022679"/>
    </source>
</evidence>
<dbReference type="RefSeq" id="WP_345043542.1">
    <property type="nucleotide sequence ID" value="NZ_BAABED010000001.1"/>
</dbReference>
<dbReference type="InterPro" id="IPR004013">
    <property type="entry name" value="PHP_dom"/>
</dbReference>
<dbReference type="Pfam" id="PF17657">
    <property type="entry name" value="DNA_pol3_finger"/>
    <property type="match status" value="1"/>
</dbReference>
<evidence type="ECO:0000256" key="7">
    <source>
        <dbReference type="SAM" id="MobiDB-lite"/>
    </source>
</evidence>
<gene>
    <name evidence="9" type="ORF">ACFFPI_08205</name>
</gene>
<feature type="region of interest" description="Disordered" evidence="7">
    <location>
        <begin position="1243"/>
        <end position="1263"/>
    </location>
</feature>
<dbReference type="InterPro" id="IPR011708">
    <property type="entry name" value="DNA_pol3_alpha_NTPase_dom"/>
</dbReference>
<dbReference type="EMBL" id="JBHMBH010000019">
    <property type="protein sequence ID" value="MFB9714140.1"/>
    <property type="molecule type" value="Genomic_DNA"/>
</dbReference>
<dbReference type="Pfam" id="PF07733">
    <property type="entry name" value="DNA_pol3_alpha"/>
    <property type="match status" value="1"/>
</dbReference>
<dbReference type="GO" id="GO:0003887">
    <property type="term" value="F:DNA-directed DNA polymerase activity"/>
    <property type="evidence" value="ECO:0007669"/>
    <property type="project" value="UniProtKB-EC"/>
</dbReference>
<keyword evidence="3 9" id="KW-0548">Nucleotidyltransferase</keyword>
<evidence type="ECO:0000313" key="9">
    <source>
        <dbReference type="EMBL" id="MFB9714140.1"/>
    </source>
</evidence>
<evidence type="ECO:0000313" key="10">
    <source>
        <dbReference type="Proteomes" id="UP001589536"/>
    </source>
</evidence>
<sequence>MAFVQLHNHTEHSALDGLARIKSTAKTAADLGQTAMAITDHGSLAGAWRFTKACKAAGIKPVIGIEIYMSIGDRFERNSEIVDRNDDTTADADDGKGDTKEKRYEHLTLLARNEIGWKNLLALHNKAEESYWYKPRIDYALLKEHGEGLIVLSGCLAGPVAGPLSRAAGEAAKAAELEAREPADDATAAKQAAEAKVCLAKSAEFAAEARTNLDTLIDCVGKENVYLEIMYHGIDAEQSVLKPIGVLSREYDIPMVVTNDCHYEKEDDAAAHEGFLAVGSKKGLDDPARFKFNGSGYYVKSEQEMLDIMPGSKSWADACAMTQVIADRCDDQVIPTPHQRLPRYPLPEGFDDSNVYLKKLVQQGAVNRYGYDPETKERIPLSAEVKERLRTELDIIAEMGFPDYFLIMWDVINWCRSDAPIEFDNPDAPRKKPILVGPGRGSAAGSAVSYCLGIVGIDPLYNNLLFERFLEPGRAGMPDIDVDFEKGRRDEVFAYLGYRWGKGNVARIGTFGVALSKAAIKDAARILKPSGASEEVKAQAKALFEAGERAKGATLLRDAEKAASDRATHILRLGNKMSDLVPASGEKAYDFSHLADTKDQAGQAFRDLVEESGEDAQKILEMARAFEGVIKNESIHACGFVVSPEPLDELVPLRWASHAADADPAAPRVICWDGPEVEDYGFLKMDILGLMNLDIVSTALENIEMSTGEKLTMDDIPHPDTKGNPKVDAAFALIAAGNTGGVFQMESQGMIKIAQDVVPESLTDISAIVALFRPGPLAAKVPDRYAARKNGLEEVDYNQFTSDPIEQEWIAKVLGPTYGVFVFQESLMRLGTVISGFDASQRSVLRKAVGKKDAKKMAEVGQMLAAGAEQEFFDEDGVMISPKFSAKTAAHMFELMKGSASYLFNASHSAAYAQLAFVTAYLKANWPVEYAAAILAIADKDDKRMNAFWSLKADGITVLAPDVNLSLARTAPVNGSVQMGLAEVKEVGVAGHYIVAERNANGPFKNLHDVLTRVTVPGKNGAEPTKLPVGAIQGLIEAGAMDSFGPRLGQLMTLRAAHKTDLSPVDAEWSDVEESTRQRQRLGVSLGTHPLQSLKDEILEWEGPGGGKATPLHRIADENGEAVLTVGVISMWEEKGYSGGRRANFALESSKVTIQGVMWDRTLSNLRRRGVVPKVGDVVAVSGRVNVRTTSVGDDDAETQDTITTKELSIFEVWPIASATAPEINEPPAVIDFAAKYRELRAANPDKPKGPDGGKDDDTVKAPAVEPEKTVVAEVTDLDDHRKRTRTRVVVVATSALGRGLNGTILSGDSAAVKPHSATSWPTKKVQPGSIYRVMCPGDVVVILLVKSPSLGHAQLLEISAGVDIDDPRWTKQDGSNALYTWYLLEQAEEGAGEAEDTRAA</sequence>
<keyword evidence="2 9" id="KW-0808">Transferase</keyword>
<dbReference type="Gene3D" id="1.10.10.1600">
    <property type="entry name" value="Bacterial DNA polymerase III alpha subunit, thumb domain"/>
    <property type="match status" value="1"/>
</dbReference>
<dbReference type="SMART" id="SM00481">
    <property type="entry name" value="POLIIIAc"/>
    <property type="match status" value="1"/>
</dbReference>